<dbReference type="Proteomes" id="UP000603141">
    <property type="component" value="Unassembled WGS sequence"/>
</dbReference>
<name>A0A934S6G5_9BACT</name>
<evidence type="ECO:0000313" key="1">
    <source>
        <dbReference type="EMBL" id="MBK1883511.1"/>
    </source>
</evidence>
<dbReference type="RefSeq" id="WP_200271730.1">
    <property type="nucleotide sequence ID" value="NZ_JAENIJ010000022.1"/>
</dbReference>
<proteinExistence type="predicted"/>
<keyword evidence="2" id="KW-1185">Reference proteome</keyword>
<dbReference type="AlphaFoldDB" id="A0A934S6G5"/>
<organism evidence="1 2">
    <name type="scientific">Luteolibacter pohnpeiensis</name>
    <dbReference type="NCBI Taxonomy" id="454153"/>
    <lineage>
        <taxon>Bacteria</taxon>
        <taxon>Pseudomonadati</taxon>
        <taxon>Verrucomicrobiota</taxon>
        <taxon>Verrucomicrobiia</taxon>
        <taxon>Verrucomicrobiales</taxon>
        <taxon>Verrucomicrobiaceae</taxon>
        <taxon>Luteolibacter</taxon>
    </lineage>
</organism>
<dbReference type="EMBL" id="JAENIJ010000022">
    <property type="protein sequence ID" value="MBK1883511.1"/>
    <property type="molecule type" value="Genomic_DNA"/>
</dbReference>
<evidence type="ECO:0000313" key="2">
    <source>
        <dbReference type="Proteomes" id="UP000603141"/>
    </source>
</evidence>
<sequence length="428" mass="47832">MKIPVLLSLLIVAIFILMGSHQQLKIRHLRDQTAALKKRSISLGIGTDPTGSLPRSRRRKTPEFTASSLIDLEQKLRDPFNGKNENSLRQSEDIRIEIFTRLNMLDASEFPKLLDDISQLQGLDSKLRERSISQIIEVFAQKYPKECLGLLEKNIELTTEVPEAVQMTLLELAKCDPFKALDWITKSQQQFPDVANDFTIPRIIQVVAAKDPALALQLLSDHPKNPEPALDMAIQQIKDASQRDAALAAFRQFLQSSVDQDRKNEIEKFGLESFFTNAGKSGFEAGSAWLEQADLSKADLELMTSDGLSADIISSDTSKWLNWMNDKLSPEQAETAISTTLANWTKTDYHAVAGWLNQQPEGRLKQTGIQSFASTLAAYEPTAAAEWALSLAPGDARQKTLQSVYEKWLITDPDAADAFAQKYQLNLK</sequence>
<protein>
    <submittedName>
        <fullName evidence="1">Uncharacterized protein</fullName>
    </submittedName>
</protein>
<accession>A0A934S6G5</accession>
<gene>
    <name evidence="1" type="ORF">JIN85_13875</name>
</gene>
<comment type="caution">
    <text evidence="1">The sequence shown here is derived from an EMBL/GenBank/DDBJ whole genome shotgun (WGS) entry which is preliminary data.</text>
</comment>
<reference evidence="1" key="1">
    <citation type="submission" date="2021-01" db="EMBL/GenBank/DDBJ databases">
        <title>Modified the classification status of verrucomicrobia.</title>
        <authorList>
            <person name="Feng X."/>
        </authorList>
    </citation>
    <scope>NUCLEOTIDE SEQUENCE</scope>
    <source>
        <strain evidence="1">KCTC 22041</strain>
    </source>
</reference>